<feature type="region of interest" description="Disordered" evidence="1">
    <location>
        <begin position="150"/>
        <end position="171"/>
    </location>
</feature>
<sequence>MVMTFDRLYGEAVNEKLCNGRSYHDGEHYNSVRRLDDFGIGPAQPITIEVRLLRQLLSEESTPPDTASKKRAASRQISKDDDPDLQDVVAVESGTFRKASDAVPANRWIVKVRRTGTTVGGGVGGGGGGGGGGTAAPNPFASIRLVPSVASASDEGVTPPPQPAPDLTSDPSETIVALEKGDETEVTAKESDQPPTEANLQAKNDAVAIEVWCEEKLGLGLQEQSKALATTGENGEASVGCAVGPVSSSSETFQQLSSAKNPFSGSFGTGFSSSTFTSGSTQTSTAFSSFGSSSWSGLGFVTELAGSTRLMTAATAFPSLYSVFGNKNGNMTLFQLFGSQAARTATPGFGAQKR</sequence>
<feature type="domain" description="Nuclear pore complex NUP2/50/61" evidence="2">
    <location>
        <begin position="69"/>
        <end position="121"/>
    </location>
</feature>
<evidence type="ECO:0000259" key="2">
    <source>
        <dbReference type="Pfam" id="PF08911"/>
    </source>
</evidence>
<reference evidence="3 4" key="1">
    <citation type="submission" date="2024-03" db="EMBL/GenBank/DDBJ databases">
        <authorList>
            <consortium name="ELIXIR-Norway"/>
            <consortium name="Elixir Norway"/>
        </authorList>
    </citation>
    <scope>NUCLEOTIDE SEQUENCE [LARGE SCALE GENOMIC DNA]</scope>
</reference>
<dbReference type="EMBL" id="OZ023703">
    <property type="protein sequence ID" value="CAK9872124.1"/>
    <property type="molecule type" value="Genomic_DNA"/>
</dbReference>
<proteinExistence type="predicted"/>
<name>A0ABP1BAK3_9BRYO</name>
<evidence type="ECO:0000313" key="4">
    <source>
        <dbReference type="Proteomes" id="UP001497522"/>
    </source>
</evidence>
<accession>A0ABP1BAK3</accession>
<dbReference type="InterPro" id="IPR015007">
    <property type="entry name" value="NUP2/50/61"/>
</dbReference>
<dbReference type="Pfam" id="PF08911">
    <property type="entry name" value="NUP50"/>
    <property type="match status" value="1"/>
</dbReference>
<evidence type="ECO:0000256" key="1">
    <source>
        <dbReference type="SAM" id="MobiDB-lite"/>
    </source>
</evidence>
<organism evidence="3 4">
    <name type="scientific">Sphagnum jensenii</name>
    <dbReference type="NCBI Taxonomy" id="128206"/>
    <lineage>
        <taxon>Eukaryota</taxon>
        <taxon>Viridiplantae</taxon>
        <taxon>Streptophyta</taxon>
        <taxon>Embryophyta</taxon>
        <taxon>Bryophyta</taxon>
        <taxon>Sphagnophytina</taxon>
        <taxon>Sphagnopsida</taxon>
        <taxon>Sphagnales</taxon>
        <taxon>Sphagnaceae</taxon>
        <taxon>Sphagnum</taxon>
    </lineage>
</organism>
<protein>
    <recommendedName>
        <fullName evidence="2">Nuclear pore complex NUP2/50/61 domain-containing protein</fullName>
    </recommendedName>
</protein>
<gene>
    <name evidence="3" type="ORF">CSSPJE1EN2_LOCUS14721</name>
</gene>
<evidence type="ECO:0000313" key="3">
    <source>
        <dbReference type="EMBL" id="CAK9872124.1"/>
    </source>
</evidence>
<keyword evidence="4" id="KW-1185">Reference proteome</keyword>
<feature type="region of interest" description="Disordered" evidence="1">
    <location>
        <begin position="59"/>
        <end position="84"/>
    </location>
</feature>
<dbReference type="Proteomes" id="UP001497522">
    <property type="component" value="Chromosome 2"/>
</dbReference>